<evidence type="ECO:0000259" key="5">
    <source>
        <dbReference type="PROSITE" id="PS51078"/>
    </source>
</evidence>
<keyword evidence="1" id="KW-0805">Transcription regulation</keyword>
<keyword evidence="7" id="KW-1185">Reference proteome</keyword>
<dbReference type="PROSITE" id="PS51077">
    <property type="entry name" value="HTH_ICLR"/>
    <property type="match status" value="1"/>
</dbReference>
<evidence type="ECO:0000256" key="1">
    <source>
        <dbReference type="ARBA" id="ARBA00023015"/>
    </source>
</evidence>
<organism evidence="6 7">
    <name type="scientific">Alicyclobacillus tolerans</name>
    <dbReference type="NCBI Taxonomy" id="90970"/>
    <lineage>
        <taxon>Bacteria</taxon>
        <taxon>Bacillati</taxon>
        <taxon>Bacillota</taxon>
        <taxon>Bacilli</taxon>
        <taxon>Bacillales</taxon>
        <taxon>Alicyclobacillaceae</taxon>
        <taxon>Alicyclobacillus</taxon>
    </lineage>
</organism>
<dbReference type="SUPFAM" id="SSF55781">
    <property type="entry name" value="GAF domain-like"/>
    <property type="match status" value="1"/>
</dbReference>
<dbReference type="InterPro" id="IPR050707">
    <property type="entry name" value="HTH_MetabolicPath_Reg"/>
</dbReference>
<dbReference type="GO" id="GO:0045892">
    <property type="term" value="P:negative regulation of DNA-templated transcription"/>
    <property type="evidence" value="ECO:0007669"/>
    <property type="project" value="TreeGrafter"/>
</dbReference>
<reference evidence="7" key="1">
    <citation type="submission" date="2016-11" db="EMBL/GenBank/DDBJ databases">
        <authorList>
            <person name="Varghese N."/>
            <person name="Submissions S."/>
        </authorList>
    </citation>
    <scope>NUCLEOTIDE SEQUENCE [LARGE SCALE GENOMIC DNA]</scope>
    <source>
        <strain evidence="7">USBA-503</strain>
    </source>
</reference>
<evidence type="ECO:0000313" key="6">
    <source>
        <dbReference type="EMBL" id="SHK10395.1"/>
    </source>
</evidence>
<feature type="domain" description="IclR-ED" evidence="5">
    <location>
        <begin position="88"/>
        <end position="272"/>
    </location>
</feature>
<dbReference type="OrthoDB" id="9791752at2"/>
<dbReference type="PANTHER" id="PTHR30136">
    <property type="entry name" value="HELIX-TURN-HELIX TRANSCRIPTIONAL REGULATOR, ICLR FAMILY"/>
    <property type="match status" value="1"/>
</dbReference>
<dbReference type="InterPro" id="IPR014757">
    <property type="entry name" value="Tscrpt_reg_IclR_C"/>
</dbReference>
<dbReference type="PROSITE" id="PS51078">
    <property type="entry name" value="ICLR_ED"/>
    <property type="match status" value="1"/>
</dbReference>
<dbReference type="InterPro" id="IPR036390">
    <property type="entry name" value="WH_DNA-bd_sf"/>
</dbReference>
<dbReference type="InterPro" id="IPR029016">
    <property type="entry name" value="GAF-like_dom_sf"/>
</dbReference>
<keyword evidence="3" id="KW-0804">Transcription</keyword>
<dbReference type="STRING" id="1830138.SAMN05443507_108110"/>
<dbReference type="SUPFAM" id="SSF46785">
    <property type="entry name" value="Winged helix' DNA-binding domain"/>
    <property type="match status" value="1"/>
</dbReference>
<dbReference type="InterPro" id="IPR005471">
    <property type="entry name" value="Tscrpt_reg_IclR_N"/>
</dbReference>
<protein>
    <submittedName>
        <fullName evidence="6">Transcriptional regulator, IclR family</fullName>
    </submittedName>
</protein>
<dbReference type="InterPro" id="IPR036388">
    <property type="entry name" value="WH-like_DNA-bd_sf"/>
</dbReference>
<dbReference type="Proteomes" id="UP000184016">
    <property type="component" value="Unassembled WGS sequence"/>
</dbReference>
<dbReference type="GO" id="GO:0003677">
    <property type="term" value="F:DNA binding"/>
    <property type="evidence" value="ECO:0007669"/>
    <property type="project" value="UniProtKB-KW"/>
</dbReference>
<name>A0A1M6PR31_9BACL</name>
<evidence type="ECO:0000256" key="3">
    <source>
        <dbReference type="ARBA" id="ARBA00023163"/>
    </source>
</evidence>
<dbReference type="RefSeq" id="WP_129583536.1">
    <property type="nucleotide sequence ID" value="NZ_FRAF01000008.1"/>
</dbReference>
<dbReference type="Gene3D" id="1.10.10.10">
    <property type="entry name" value="Winged helix-like DNA-binding domain superfamily/Winged helix DNA-binding domain"/>
    <property type="match status" value="1"/>
</dbReference>
<dbReference type="SMART" id="SM00346">
    <property type="entry name" value="HTH_ICLR"/>
    <property type="match status" value="1"/>
</dbReference>
<sequence length="272" mass="29889">MDREEMKSVENTENSATTDVAYEVPSVALAMSILKLLSRYKTQSCTLTEISKRTHASKTTCLRVLRTLARGDFIRYDKVSRCYSLGAYLIPLGNRASQMVSGVSEVMLELPRLAEKVGETVMLLERLPEDAVIVLAKAAPSSEVARADVSIGQLFAGLGGAFGRCFLAYDAPSAWRKHWMKMTATGDRVAKMWSSQETFYEALETTRRVGAAVSHGEMAAGFSSVAVPLFASDGSVALVLAVLLLTSQYQEERGKAMIRILQQTAERWRGLF</sequence>
<dbReference type="AlphaFoldDB" id="A0A1M6PR31"/>
<keyword evidence="2" id="KW-0238">DNA-binding</keyword>
<evidence type="ECO:0000259" key="4">
    <source>
        <dbReference type="PROSITE" id="PS51077"/>
    </source>
</evidence>
<feature type="domain" description="HTH iclR-type" evidence="4">
    <location>
        <begin position="24"/>
        <end position="87"/>
    </location>
</feature>
<dbReference type="PANTHER" id="PTHR30136:SF24">
    <property type="entry name" value="HTH-TYPE TRANSCRIPTIONAL REPRESSOR ALLR"/>
    <property type="match status" value="1"/>
</dbReference>
<dbReference type="EMBL" id="FRAF01000008">
    <property type="protein sequence ID" value="SHK10395.1"/>
    <property type="molecule type" value="Genomic_DNA"/>
</dbReference>
<gene>
    <name evidence="6" type="ORF">SAMN05443507_108110</name>
</gene>
<proteinExistence type="predicted"/>
<dbReference type="Gene3D" id="3.30.450.40">
    <property type="match status" value="1"/>
</dbReference>
<evidence type="ECO:0000256" key="2">
    <source>
        <dbReference type="ARBA" id="ARBA00023125"/>
    </source>
</evidence>
<dbReference type="GO" id="GO:0003700">
    <property type="term" value="F:DNA-binding transcription factor activity"/>
    <property type="evidence" value="ECO:0007669"/>
    <property type="project" value="TreeGrafter"/>
</dbReference>
<accession>A0A1M6PR31</accession>
<evidence type="ECO:0000313" key="7">
    <source>
        <dbReference type="Proteomes" id="UP000184016"/>
    </source>
</evidence>
<dbReference type="Pfam" id="PF09339">
    <property type="entry name" value="HTH_IclR"/>
    <property type="match status" value="1"/>
</dbReference>
<dbReference type="Pfam" id="PF01614">
    <property type="entry name" value="IclR_C"/>
    <property type="match status" value="1"/>
</dbReference>